<dbReference type="RefSeq" id="WP_343954687.1">
    <property type="nucleotide sequence ID" value="NZ_BAAAHQ010000049.1"/>
</dbReference>
<accession>A0ABP4BJS6</accession>
<feature type="transmembrane region" description="Helical" evidence="5">
    <location>
        <begin position="256"/>
        <end position="277"/>
    </location>
</feature>
<feature type="transmembrane region" description="Helical" evidence="5">
    <location>
        <begin position="198"/>
        <end position="216"/>
    </location>
</feature>
<comment type="subcellular location">
    <subcellularLocation>
        <location evidence="1">Membrane</location>
        <topology evidence="1">Multi-pass membrane protein</topology>
    </subcellularLocation>
</comment>
<name>A0ABP4BJS6_9ACTN</name>
<keyword evidence="3 5" id="KW-1133">Transmembrane helix</keyword>
<dbReference type="Proteomes" id="UP001501578">
    <property type="component" value="Unassembled WGS sequence"/>
</dbReference>
<dbReference type="EMBL" id="BAAAHQ010000049">
    <property type="protein sequence ID" value="GAA0950985.1"/>
    <property type="molecule type" value="Genomic_DNA"/>
</dbReference>
<evidence type="ECO:0000313" key="7">
    <source>
        <dbReference type="Proteomes" id="UP001501578"/>
    </source>
</evidence>
<evidence type="ECO:0000256" key="1">
    <source>
        <dbReference type="ARBA" id="ARBA00004141"/>
    </source>
</evidence>
<sequence>MNLATLVLPLALAVIMFGLGLGLTVADFRRVLAHPKVSVIALTCQVLLLPAICLLLVLLFDLPPVLAVGMMLLAASPGGTSANLYSHLFGGDVALNVTLTAINSVVSVFTLPLVANLALGHFMSGDGALGLQFDKSAQVFALVLVPVAVGMLVRAKATAFAERMHRPVKIASGVILAPVIIGAVVQSWDVISAHLGDVGLAALSFSVISLAIGYGAPRLAGVGHPQAVASCMEIGIHNAALSITVATGILGNPQMAVPSAAYGVVMFFTAAAAGFLLKTRQTRRISDK</sequence>
<dbReference type="Gene3D" id="1.20.1530.20">
    <property type="match status" value="1"/>
</dbReference>
<feature type="transmembrane region" description="Helical" evidence="5">
    <location>
        <begin position="37"/>
        <end position="60"/>
    </location>
</feature>
<gene>
    <name evidence="6" type="ORF">GCM10009560_71170</name>
</gene>
<dbReference type="PANTHER" id="PTHR10361">
    <property type="entry name" value="SODIUM-BILE ACID COTRANSPORTER"/>
    <property type="match status" value="1"/>
</dbReference>
<feature type="transmembrane region" description="Helical" evidence="5">
    <location>
        <begin position="137"/>
        <end position="155"/>
    </location>
</feature>
<evidence type="ECO:0000256" key="2">
    <source>
        <dbReference type="ARBA" id="ARBA00022692"/>
    </source>
</evidence>
<comment type="caution">
    <text evidence="6">The sequence shown here is derived from an EMBL/GenBank/DDBJ whole genome shotgun (WGS) entry which is preliminary data.</text>
</comment>
<evidence type="ECO:0000256" key="5">
    <source>
        <dbReference type="SAM" id="Phobius"/>
    </source>
</evidence>
<dbReference type="InterPro" id="IPR002657">
    <property type="entry name" value="BilAc:Na_symport/Acr3"/>
</dbReference>
<dbReference type="InterPro" id="IPR038770">
    <property type="entry name" value="Na+/solute_symporter_sf"/>
</dbReference>
<keyword evidence="7" id="KW-1185">Reference proteome</keyword>
<feature type="transmembrane region" description="Helical" evidence="5">
    <location>
        <begin position="167"/>
        <end position="186"/>
    </location>
</feature>
<protein>
    <submittedName>
        <fullName evidence="6">Bile acid:sodium symporter family protein</fullName>
    </submittedName>
</protein>
<dbReference type="PANTHER" id="PTHR10361:SF24">
    <property type="entry name" value="P3 PROTEIN"/>
    <property type="match status" value="1"/>
</dbReference>
<evidence type="ECO:0000313" key="6">
    <source>
        <dbReference type="EMBL" id="GAA0950985.1"/>
    </source>
</evidence>
<dbReference type="InterPro" id="IPR004710">
    <property type="entry name" value="Bilac:Na_transpt"/>
</dbReference>
<feature type="transmembrane region" description="Helical" evidence="5">
    <location>
        <begin position="6"/>
        <end position="25"/>
    </location>
</feature>
<feature type="transmembrane region" description="Helical" evidence="5">
    <location>
        <begin position="228"/>
        <end position="250"/>
    </location>
</feature>
<keyword evidence="4 5" id="KW-0472">Membrane</keyword>
<feature type="transmembrane region" description="Helical" evidence="5">
    <location>
        <begin position="93"/>
        <end position="117"/>
    </location>
</feature>
<dbReference type="Pfam" id="PF01758">
    <property type="entry name" value="SBF"/>
    <property type="match status" value="1"/>
</dbReference>
<keyword evidence="2 5" id="KW-0812">Transmembrane</keyword>
<evidence type="ECO:0000256" key="4">
    <source>
        <dbReference type="ARBA" id="ARBA00023136"/>
    </source>
</evidence>
<proteinExistence type="predicted"/>
<evidence type="ECO:0000256" key="3">
    <source>
        <dbReference type="ARBA" id="ARBA00022989"/>
    </source>
</evidence>
<reference evidence="7" key="1">
    <citation type="journal article" date="2019" name="Int. J. Syst. Evol. Microbiol.">
        <title>The Global Catalogue of Microorganisms (GCM) 10K type strain sequencing project: providing services to taxonomists for standard genome sequencing and annotation.</title>
        <authorList>
            <consortium name="The Broad Institute Genomics Platform"/>
            <consortium name="The Broad Institute Genome Sequencing Center for Infectious Disease"/>
            <person name="Wu L."/>
            <person name="Ma J."/>
        </authorList>
    </citation>
    <scope>NUCLEOTIDE SEQUENCE [LARGE SCALE GENOMIC DNA]</scope>
    <source>
        <strain evidence="7">JCM 11136</strain>
    </source>
</reference>
<feature type="transmembrane region" description="Helical" evidence="5">
    <location>
        <begin position="66"/>
        <end position="86"/>
    </location>
</feature>
<organism evidence="6 7">
    <name type="scientific">Nonomuraea longicatena</name>
    <dbReference type="NCBI Taxonomy" id="83682"/>
    <lineage>
        <taxon>Bacteria</taxon>
        <taxon>Bacillati</taxon>
        <taxon>Actinomycetota</taxon>
        <taxon>Actinomycetes</taxon>
        <taxon>Streptosporangiales</taxon>
        <taxon>Streptosporangiaceae</taxon>
        <taxon>Nonomuraea</taxon>
    </lineage>
</organism>